<evidence type="ECO:0000313" key="1">
    <source>
        <dbReference type="EMBL" id="KAF7512044.1"/>
    </source>
</evidence>
<reference evidence="1" key="1">
    <citation type="submission" date="2020-02" db="EMBL/GenBank/DDBJ databases">
        <authorList>
            <person name="Palmer J.M."/>
        </authorList>
    </citation>
    <scope>NUCLEOTIDE SEQUENCE</scope>
    <source>
        <strain evidence="1">EPUS1.4</strain>
        <tissue evidence="1">Thallus</tissue>
    </source>
</reference>
<dbReference type="EMBL" id="JAACFV010000015">
    <property type="protein sequence ID" value="KAF7512044.1"/>
    <property type="molecule type" value="Genomic_DNA"/>
</dbReference>
<sequence length="167" mass="18920">MNGAYKRESYGAKDWLAASLAGGRYFWAGYAPWKDNHCPKTIASLGDHLRTNQSCQGMRPETTIHSEQCRLFVHGYAGRAAGSGEGKFAVCLDLIFIQAWHSDYNALRGPSLLNSTLTVNFDHHLLLSFIVYHHESPLFQSLLFAYLYSYCQSRAWCCEFLLRPFGL</sequence>
<dbReference type="AlphaFoldDB" id="A0A8H7AR65"/>
<gene>
    <name evidence="1" type="ORF">GJ744_002757</name>
</gene>
<dbReference type="Proteomes" id="UP000606974">
    <property type="component" value="Unassembled WGS sequence"/>
</dbReference>
<comment type="caution">
    <text evidence="1">The sequence shown here is derived from an EMBL/GenBank/DDBJ whole genome shotgun (WGS) entry which is preliminary data.</text>
</comment>
<keyword evidence="2" id="KW-1185">Reference proteome</keyword>
<proteinExistence type="predicted"/>
<name>A0A8H7AR65_9EURO</name>
<evidence type="ECO:0000313" key="2">
    <source>
        <dbReference type="Proteomes" id="UP000606974"/>
    </source>
</evidence>
<protein>
    <submittedName>
        <fullName evidence="1">Uncharacterized protein</fullName>
    </submittedName>
</protein>
<organism evidence="1 2">
    <name type="scientific">Endocarpon pusillum</name>
    <dbReference type="NCBI Taxonomy" id="364733"/>
    <lineage>
        <taxon>Eukaryota</taxon>
        <taxon>Fungi</taxon>
        <taxon>Dikarya</taxon>
        <taxon>Ascomycota</taxon>
        <taxon>Pezizomycotina</taxon>
        <taxon>Eurotiomycetes</taxon>
        <taxon>Chaetothyriomycetidae</taxon>
        <taxon>Verrucariales</taxon>
        <taxon>Verrucariaceae</taxon>
        <taxon>Endocarpon</taxon>
    </lineage>
</organism>
<accession>A0A8H7AR65</accession>